<name>A0A179V605_9MYCO</name>
<comment type="similarity">
    <text evidence="1">Belongs to the peptidase S33 family.</text>
</comment>
<feature type="region of interest" description="Disordered" evidence="4">
    <location>
        <begin position="33"/>
        <end position="62"/>
    </location>
</feature>
<dbReference type="EMBL" id="LQYE01000032">
    <property type="protein sequence ID" value="OAT66405.1"/>
    <property type="molecule type" value="Genomic_DNA"/>
</dbReference>
<evidence type="ECO:0000256" key="3">
    <source>
        <dbReference type="ARBA" id="ARBA00022801"/>
    </source>
</evidence>
<dbReference type="PANTHER" id="PTHR43248">
    <property type="entry name" value="2-SUCCINYL-6-HYDROXY-2,4-CYCLOHEXADIENE-1-CARBOXYLATE SYNTHASE"/>
    <property type="match status" value="1"/>
</dbReference>
<evidence type="ECO:0000313" key="8">
    <source>
        <dbReference type="EMBL" id="OAT66405.1"/>
    </source>
</evidence>
<dbReference type="PROSITE" id="PS51257">
    <property type="entry name" value="PROKAR_LIPOPROTEIN"/>
    <property type="match status" value="1"/>
</dbReference>
<dbReference type="PANTHER" id="PTHR43248:SF29">
    <property type="entry name" value="TRIPEPTIDYL AMINOPEPTIDASE"/>
    <property type="match status" value="1"/>
</dbReference>
<sequence length="520" mass="53694">MVGMRARLMGAMAVAQLLTGVLAGCAPGPSAGPHFAMDEGHGNAGPSTAPPPSGPPSIDKPKVDLSWQDCTREVLANANITTSPTFTLECAEYKAPLDPINGAPGTVTLGAVRAKTSQTPADAGPLVFTTGSDLPSSVQLATWLNGPGAQVLKQRPVVAVDRRGIGRSDAITCRDTWDTRDIRDQAQNRGGDDPVASLGKIVETATTNCTDTISPGDSAYNDAHAAEDLEALRAQWDVPALALLGIGSGARVALAYAGSHPNKVARLLLDSPVAADIAAEAAAEQRLKGEQSAFDAFAAQCVANNCPLGPDPAGAVGDLLNRAQNGGLPWSRATVVRAITTALAYPVGDSTAVVQNLANTLNAARGPDSGALTPLVDRANALRDTDGQFVNSCSDALARPTPDRVRELVVAWGKQYPLFGRTSALELVNCLQWPSGSKPNPPQDLKINVLILGGQHDPISGSEGVSATAAVIINAKAASKRVMWQGIGHGAIVYTPCAQPPALAYVNDGKLPDTDTFCPA</sequence>
<gene>
    <name evidence="8" type="ORF">AWB85_16900</name>
</gene>
<dbReference type="SUPFAM" id="SSF53474">
    <property type="entry name" value="alpha/beta-Hydrolases"/>
    <property type="match status" value="1"/>
</dbReference>
<evidence type="ECO:0000256" key="1">
    <source>
        <dbReference type="ARBA" id="ARBA00010088"/>
    </source>
</evidence>
<evidence type="ECO:0000256" key="2">
    <source>
        <dbReference type="ARBA" id="ARBA00022729"/>
    </source>
</evidence>
<protein>
    <submittedName>
        <fullName evidence="8">Protease</fullName>
    </submittedName>
</protein>
<feature type="chain" id="PRO_5038682415" evidence="5">
    <location>
        <begin position="24"/>
        <end position="520"/>
    </location>
</feature>
<dbReference type="Gene3D" id="3.40.50.1820">
    <property type="entry name" value="alpha/beta hydrolase"/>
    <property type="match status" value="1"/>
</dbReference>
<proteinExistence type="inferred from homology"/>
<dbReference type="Pfam" id="PF00561">
    <property type="entry name" value="Abhydrolase_1"/>
    <property type="match status" value="1"/>
</dbReference>
<comment type="caution">
    <text evidence="8">The sequence shown here is derived from an EMBL/GenBank/DDBJ whole genome shotgun (WGS) entry which is preliminary data.</text>
</comment>
<dbReference type="GO" id="GO:0006508">
    <property type="term" value="P:proteolysis"/>
    <property type="evidence" value="ECO:0007669"/>
    <property type="project" value="UniProtKB-KW"/>
</dbReference>
<feature type="domain" description="AB hydrolase-1" evidence="6">
    <location>
        <begin position="211"/>
        <end position="306"/>
    </location>
</feature>
<evidence type="ECO:0000259" key="7">
    <source>
        <dbReference type="Pfam" id="PF08386"/>
    </source>
</evidence>
<dbReference type="InterPro" id="IPR000073">
    <property type="entry name" value="AB_hydrolase_1"/>
</dbReference>
<organism evidence="8 9">
    <name type="scientific">Mycobacteroides immunogenum</name>
    <dbReference type="NCBI Taxonomy" id="83262"/>
    <lineage>
        <taxon>Bacteria</taxon>
        <taxon>Bacillati</taxon>
        <taxon>Actinomycetota</taxon>
        <taxon>Actinomycetes</taxon>
        <taxon>Mycobacteriales</taxon>
        <taxon>Mycobacteriaceae</taxon>
        <taxon>Mycobacteroides</taxon>
    </lineage>
</organism>
<evidence type="ECO:0000256" key="4">
    <source>
        <dbReference type="SAM" id="MobiDB-lite"/>
    </source>
</evidence>
<keyword evidence="3" id="KW-0378">Hydrolase</keyword>
<dbReference type="InterPro" id="IPR051601">
    <property type="entry name" value="Serine_prot/Carboxylest_S33"/>
</dbReference>
<keyword evidence="2 5" id="KW-0732">Signal</keyword>
<feature type="domain" description="Peptidase S33 tripeptidyl aminopeptidase-like C-terminal" evidence="7">
    <location>
        <begin position="416"/>
        <end position="518"/>
    </location>
</feature>
<dbReference type="Pfam" id="PF08386">
    <property type="entry name" value="Abhydrolase_4"/>
    <property type="match status" value="1"/>
</dbReference>
<evidence type="ECO:0000313" key="9">
    <source>
        <dbReference type="Proteomes" id="UP000186919"/>
    </source>
</evidence>
<dbReference type="AlphaFoldDB" id="A0A179V605"/>
<dbReference type="InterPro" id="IPR029058">
    <property type="entry name" value="AB_hydrolase_fold"/>
</dbReference>
<evidence type="ECO:0000256" key="5">
    <source>
        <dbReference type="SAM" id="SignalP"/>
    </source>
</evidence>
<dbReference type="Proteomes" id="UP000186919">
    <property type="component" value="Unassembled WGS sequence"/>
</dbReference>
<reference evidence="8 9" key="1">
    <citation type="submission" date="2016-01" db="EMBL/GenBank/DDBJ databases">
        <title>Mycobacterium immunogenum strain CD11_6 genome sequencing and assembly.</title>
        <authorList>
            <person name="Kaur G."/>
            <person name="Nair G.R."/>
            <person name="Mayilraj S."/>
        </authorList>
    </citation>
    <scope>NUCLEOTIDE SEQUENCE [LARGE SCALE GENOMIC DNA]</scope>
    <source>
        <strain evidence="8 9">CD11-6</strain>
    </source>
</reference>
<keyword evidence="8" id="KW-0645">Protease</keyword>
<dbReference type="GO" id="GO:0008233">
    <property type="term" value="F:peptidase activity"/>
    <property type="evidence" value="ECO:0007669"/>
    <property type="project" value="UniProtKB-KW"/>
</dbReference>
<dbReference type="InterPro" id="IPR013595">
    <property type="entry name" value="Pept_S33_TAP-like_C"/>
</dbReference>
<feature type="signal peptide" evidence="5">
    <location>
        <begin position="1"/>
        <end position="23"/>
    </location>
</feature>
<evidence type="ECO:0000259" key="6">
    <source>
        <dbReference type="Pfam" id="PF00561"/>
    </source>
</evidence>
<accession>A0A179V605</accession>